<organism evidence="1">
    <name type="scientific">Brassica cretica</name>
    <name type="common">Mustard</name>
    <dbReference type="NCBI Taxonomy" id="69181"/>
    <lineage>
        <taxon>Eukaryota</taxon>
        <taxon>Viridiplantae</taxon>
        <taxon>Streptophyta</taxon>
        <taxon>Embryophyta</taxon>
        <taxon>Tracheophyta</taxon>
        <taxon>Spermatophyta</taxon>
        <taxon>Magnoliopsida</taxon>
        <taxon>eudicotyledons</taxon>
        <taxon>Gunneridae</taxon>
        <taxon>Pentapetalae</taxon>
        <taxon>rosids</taxon>
        <taxon>malvids</taxon>
        <taxon>Brassicales</taxon>
        <taxon>Brassicaceae</taxon>
        <taxon>Brassiceae</taxon>
        <taxon>Brassica</taxon>
    </lineage>
</organism>
<accession>A0A8S9I417</accession>
<sequence>MNKVEEEDYISFRTLIEEGLTNSVEKGIKVVIDKVDEMDKRLREVEAFVKEAKEKVASTRNGEPPLVEQVTLCNTSSFSKYQVALANPNRNYRNQRRGLPPHPLRVVKLLGIEMRRMM</sequence>
<evidence type="ECO:0000313" key="1">
    <source>
        <dbReference type="EMBL" id="KAF2564319.1"/>
    </source>
</evidence>
<proteinExistence type="predicted"/>
<name>A0A8S9I417_BRACR</name>
<gene>
    <name evidence="2" type="ORF">F2Q68_00009937</name>
    <name evidence="1" type="ORF">F2Q70_00016974</name>
</gene>
<evidence type="ECO:0000313" key="2">
    <source>
        <dbReference type="EMBL" id="KAF2598804.1"/>
    </source>
</evidence>
<reference evidence="1" key="1">
    <citation type="submission" date="2019-12" db="EMBL/GenBank/DDBJ databases">
        <title>Genome sequencing and annotation of Brassica cretica.</title>
        <authorList>
            <person name="Studholme D.J."/>
            <person name="Sarris P.F."/>
        </authorList>
    </citation>
    <scope>NUCLEOTIDE SEQUENCE</scope>
    <source>
        <strain evidence="2">PFS-001/15</strain>
        <strain evidence="1">PFS-102/07</strain>
        <tissue evidence="1">Leaf</tissue>
    </source>
</reference>
<comment type="caution">
    <text evidence="1">The sequence shown here is derived from an EMBL/GenBank/DDBJ whole genome shotgun (WGS) entry which is preliminary data.</text>
</comment>
<dbReference type="Proteomes" id="UP000712281">
    <property type="component" value="Unassembled WGS sequence"/>
</dbReference>
<protein>
    <submittedName>
        <fullName evidence="1">Uncharacterized protein</fullName>
    </submittedName>
</protein>
<dbReference type="EMBL" id="QGKY02001250">
    <property type="protein sequence ID" value="KAF2564319.1"/>
    <property type="molecule type" value="Genomic_DNA"/>
</dbReference>
<dbReference type="AlphaFoldDB" id="A0A8S9I417"/>
<dbReference type="EMBL" id="QGKW02000717">
    <property type="protein sequence ID" value="KAF2598804.1"/>
    <property type="molecule type" value="Genomic_DNA"/>
</dbReference>